<dbReference type="InterPro" id="IPR002656">
    <property type="entry name" value="Acyl_transf_3_dom"/>
</dbReference>
<protein>
    <submittedName>
        <fullName evidence="9">Surface polysaccharide O-acyltransferase-like enzyme</fullName>
    </submittedName>
</protein>
<feature type="transmembrane region" description="Helical" evidence="7">
    <location>
        <begin position="90"/>
        <end position="112"/>
    </location>
</feature>
<dbReference type="Proteomes" id="UP000224915">
    <property type="component" value="Unassembled WGS sequence"/>
</dbReference>
<keyword evidence="4 7" id="KW-0812">Transmembrane</keyword>
<feature type="transmembrane region" description="Helical" evidence="7">
    <location>
        <begin position="336"/>
        <end position="357"/>
    </location>
</feature>
<dbReference type="GO" id="GO:0005886">
    <property type="term" value="C:plasma membrane"/>
    <property type="evidence" value="ECO:0007669"/>
    <property type="project" value="UniProtKB-SubCell"/>
</dbReference>
<evidence type="ECO:0000256" key="6">
    <source>
        <dbReference type="ARBA" id="ARBA00023136"/>
    </source>
</evidence>
<feature type="transmembrane region" description="Helical" evidence="7">
    <location>
        <begin position="144"/>
        <end position="166"/>
    </location>
</feature>
<feature type="transmembrane region" description="Helical" evidence="7">
    <location>
        <begin position="260"/>
        <end position="281"/>
    </location>
</feature>
<dbReference type="GO" id="GO:0009246">
    <property type="term" value="P:enterobacterial common antigen biosynthetic process"/>
    <property type="evidence" value="ECO:0007669"/>
    <property type="project" value="TreeGrafter"/>
</dbReference>
<evidence type="ECO:0000256" key="7">
    <source>
        <dbReference type="SAM" id="Phobius"/>
    </source>
</evidence>
<comment type="subcellular location">
    <subcellularLocation>
        <location evidence="1">Cell membrane</location>
        <topology evidence="1">Multi-pass membrane protein</topology>
    </subcellularLocation>
</comment>
<feature type="transmembrane region" description="Helical" evidence="7">
    <location>
        <begin position="302"/>
        <end position="324"/>
    </location>
</feature>
<feature type="transmembrane region" description="Helical" evidence="7">
    <location>
        <begin position="20"/>
        <end position="37"/>
    </location>
</feature>
<evidence type="ECO:0000256" key="5">
    <source>
        <dbReference type="ARBA" id="ARBA00022989"/>
    </source>
</evidence>
<keyword evidence="9" id="KW-0012">Acyltransferase</keyword>
<dbReference type="Pfam" id="PF01757">
    <property type="entry name" value="Acyl_transf_3"/>
    <property type="match status" value="1"/>
</dbReference>
<gene>
    <name evidence="9" type="ORF">ATL40_1669</name>
</gene>
<feature type="transmembrane region" description="Helical" evidence="7">
    <location>
        <begin position="173"/>
        <end position="191"/>
    </location>
</feature>
<dbReference type="RefSeq" id="WP_098469119.1">
    <property type="nucleotide sequence ID" value="NZ_PDJD01000001.1"/>
</dbReference>
<dbReference type="EMBL" id="PDJD01000001">
    <property type="protein sequence ID" value="PFG20086.1"/>
    <property type="molecule type" value="Genomic_DNA"/>
</dbReference>
<proteinExistence type="inferred from homology"/>
<comment type="caution">
    <text evidence="9">The sequence shown here is derived from an EMBL/GenBank/DDBJ whole genome shotgun (WGS) entry which is preliminary data.</text>
</comment>
<keyword evidence="3" id="KW-1003">Cell membrane</keyword>
<evidence type="ECO:0000256" key="3">
    <source>
        <dbReference type="ARBA" id="ARBA00022475"/>
    </source>
</evidence>
<accession>A0A2A9D131</accession>
<dbReference type="PANTHER" id="PTHR40074:SF2">
    <property type="entry name" value="O-ACETYLTRANSFERASE WECH"/>
    <property type="match status" value="1"/>
</dbReference>
<dbReference type="GO" id="GO:0016413">
    <property type="term" value="F:O-acetyltransferase activity"/>
    <property type="evidence" value="ECO:0007669"/>
    <property type="project" value="TreeGrafter"/>
</dbReference>
<feature type="domain" description="Acyltransferase 3" evidence="8">
    <location>
        <begin position="19"/>
        <end position="350"/>
    </location>
</feature>
<dbReference type="AlphaFoldDB" id="A0A2A9D131"/>
<keyword evidence="10" id="KW-1185">Reference proteome</keyword>
<evidence type="ECO:0000256" key="2">
    <source>
        <dbReference type="ARBA" id="ARBA00007400"/>
    </source>
</evidence>
<organism evidence="9 10">
    <name type="scientific">Serinibacter salmoneus</name>
    <dbReference type="NCBI Taxonomy" id="556530"/>
    <lineage>
        <taxon>Bacteria</taxon>
        <taxon>Bacillati</taxon>
        <taxon>Actinomycetota</taxon>
        <taxon>Actinomycetes</taxon>
        <taxon>Micrococcales</taxon>
        <taxon>Beutenbergiaceae</taxon>
        <taxon>Serinibacter</taxon>
    </lineage>
</organism>
<keyword evidence="6 7" id="KW-0472">Membrane</keyword>
<name>A0A2A9D131_9MICO</name>
<sequence length="368" mass="40365">MASSLPTAPSRPARAGRDRYWDAVRGVCILAVIWIHTRNGIAYDGGAHDWAFDYWLVVRQAMNFAVAVFIFLAAYFVTPTKVGPGWLRTRAARLGIPFLLWSVGYTLLIAWVESASNDSGGEADASAWNLRLLLRDVVLGSSVAHLYFIVVLLQLVVLTPLVLRLLETRWRWALWLITPAYLASVYARALTEGAAPSFANTWFAGWFAFYLAGLWVRRHGAPRLGVGGAVAAVAVTFAASVGEAYLLLQLGVEPGFAADQLTVSSVAYSFAVIALLLAIHRRREQRAGERWLGLDRLGRDSYGIYYVHMVWIVLAWQVIGLPIADGEFPFLPGLQIAELAVVVALSLLTIAAVRRLLGARAASRLLGF</sequence>
<feature type="transmembrane region" description="Helical" evidence="7">
    <location>
        <begin position="197"/>
        <end position="216"/>
    </location>
</feature>
<keyword evidence="5 7" id="KW-1133">Transmembrane helix</keyword>
<keyword evidence="9" id="KW-0808">Transferase</keyword>
<feature type="transmembrane region" description="Helical" evidence="7">
    <location>
        <begin position="57"/>
        <end position="78"/>
    </location>
</feature>
<evidence type="ECO:0000313" key="10">
    <source>
        <dbReference type="Proteomes" id="UP000224915"/>
    </source>
</evidence>
<evidence type="ECO:0000313" key="9">
    <source>
        <dbReference type="EMBL" id="PFG20086.1"/>
    </source>
</evidence>
<comment type="similarity">
    <text evidence="2">Belongs to the acyltransferase 3 family.</text>
</comment>
<evidence type="ECO:0000256" key="4">
    <source>
        <dbReference type="ARBA" id="ARBA00022692"/>
    </source>
</evidence>
<dbReference type="OrthoDB" id="6623990at2"/>
<evidence type="ECO:0000256" key="1">
    <source>
        <dbReference type="ARBA" id="ARBA00004651"/>
    </source>
</evidence>
<evidence type="ECO:0000259" key="8">
    <source>
        <dbReference type="Pfam" id="PF01757"/>
    </source>
</evidence>
<reference evidence="9 10" key="1">
    <citation type="submission" date="2017-10" db="EMBL/GenBank/DDBJ databases">
        <title>Sequencing the genomes of 1000 actinobacteria strains.</title>
        <authorList>
            <person name="Klenk H.-P."/>
        </authorList>
    </citation>
    <scope>NUCLEOTIDE SEQUENCE [LARGE SCALE GENOMIC DNA]</scope>
    <source>
        <strain evidence="9 10">DSM 21801</strain>
    </source>
</reference>
<dbReference type="PANTHER" id="PTHR40074">
    <property type="entry name" value="O-ACETYLTRANSFERASE WECH"/>
    <property type="match status" value="1"/>
</dbReference>
<feature type="transmembrane region" description="Helical" evidence="7">
    <location>
        <begin position="228"/>
        <end position="248"/>
    </location>
</feature>